<feature type="signal peptide" evidence="5">
    <location>
        <begin position="1"/>
        <end position="21"/>
    </location>
</feature>
<reference evidence="7 8" key="1">
    <citation type="submission" date="2018-03" db="EMBL/GenBank/DDBJ databases">
        <authorList>
            <person name="Keele B.F."/>
        </authorList>
    </citation>
    <scope>NUCLEOTIDE SEQUENCE [LARGE SCALE GENOMIC DNA]</scope>
    <source>
        <strain evidence="7 8">CECT 8626</strain>
    </source>
</reference>
<accession>A0A2R8B303</accession>
<evidence type="ECO:0000313" key="8">
    <source>
        <dbReference type="Proteomes" id="UP000244924"/>
    </source>
</evidence>
<evidence type="ECO:0000259" key="6">
    <source>
        <dbReference type="PROSITE" id="PS51007"/>
    </source>
</evidence>
<dbReference type="RefSeq" id="WP_181366337.1">
    <property type="nucleotide sequence ID" value="NZ_OMOQ01000001.1"/>
</dbReference>
<evidence type="ECO:0000313" key="7">
    <source>
        <dbReference type="EMBL" id="SPH17039.1"/>
    </source>
</evidence>
<feature type="chain" id="PRO_5015353587" description="Cytochrome c domain-containing protein" evidence="5">
    <location>
        <begin position="22"/>
        <end position="137"/>
    </location>
</feature>
<dbReference type="PROSITE" id="PS51007">
    <property type="entry name" value="CYTC"/>
    <property type="match status" value="1"/>
</dbReference>
<evidence type="ECO:0000256" key="4">
    <source>
        <dbReference type="PROSITE-ProRule" id="PRU00433"/>
    </source>
</evidence>
<evidence type="ECO:0000256" key="5">
    <source>
        <dbReference type="SAM" id="SignalP"/>
    </source>
</evidence>
<protein>
    <recommendedName>
        <fullName evidence="6">Cytochrome c domain-containing protein</fullName>
    </recommendedName>
</protein>
<dbReference type="Pfam" id="PF13442">
    <property type="entry name" value="Cytochrome_CBB3"/>
    <property type="match status" value="1"/>
</dbReference>
<dbReference type="EMBL" id="OMOQ01000001">
    <property type="protein sequence ID" value="SPH17039.1"/>
    <property type="molecule type" value="Genomic_DNA"/>
</dbReference>
<dbReference type="SUPFAM" id="SSF46626">
    <property type="entry name" value="Cytochrome c"/>
    <property type="match status" value="1"/>
</dbReference>
<gene>
    <name evidence="7" type="ORF">DEA8626_00553</name>
</gene>
<evidence type="ECO:0000256" key="1">
    <source>
        <dbReference type="ARBA" id="ARBA00022617"/>
    </source>
</evidence>
<keyword evidence="2 4" id="KW-0479">Metal-binding</keyword>
<feature type="domain" description="Cytochrome c" evidence="6">
    <location>
        <begin position="22"/>
        <end position="135"/>
    </location>
</feature>
<evidence type="ECO:0000256" key="3">
    <source>
        <dbReference type="ARBA" id="ARBA00023004"/>
    </source>
</evidence>
<dbReference type="AlphaFoldDB" id="A0A2R8B303"/>
<sequence length="137" mass="14872">MLKSIFHSTIALALCVTGAAAQDAAIGQEIFQDRCVVCHGETGAGDGIVAELFDQKPRNLTTLAKDNGGVYPFDAVYQSIDGRREITGHGYSKMPIWGEYFMAHEMADPASNPRDAMAVTQGRILAVVYYLQSLQSE</sequence>
<proteinExistence type="predicted"/>
<evidence type="ECO:0000256" key="2">
    <source>
        <dbReference type="ARBA" id="ARBA00022723"/>
    </source>
</evidence>
<keyword evidence="3 4" id="KW-0408">Iron</keyword>
<keyword evidence="5" id="KW-0732">Signal</keyword>
<keyword evidence="8" id="KW-1185">Reference proteome</keyword>
<keyword evidence="1 4" id="KW-0349">Heme</keyword>
<dbReference type="InterPro" id="IPR009056">
    <property type="entry name" value="Cyt_c-like_dom"/>
</dbReference>
<dbReference type="Proteomes" id="UP000244924">
    <property type="component" value="Unassembled WGS sequence"/>
</dbReference>
<dbReference type="Gene3D" id="1.10.760.10">
    <property type="entry name" value="Cytochrome c-like domain"/>
    <property type="match status" value="1"/>
</dbReference>
<name>A0A2R8B303_9RHOB</name>
<dbReference type="GO" id="GO:0009055">
    <property type="term" value="F:electron transfer activity"/>
    <property type="evidence" value="ECO:0007669"/>
    <property type="project" value="InterPro"/>
</dbReference>
<dbReference type="InterPro" id="IPR036909">
    <property type="entry name" value="Cyt_c-like_dom_sf"/>
</dbReference>
<dbReference type="GO" id="GO:0020037">
    <property type="term" value="F:heme binding"/>
    <property type="evidence" value="ECO:0007669"/>
    <property type="project" value="InterPro"/>
</dbReference>
<dbReference type="GO" id="GO:0046872">
    <property type="term" value="F:metal ion binding"/>
    <property type="evidence" value="ECO:0007669"/>
    <property type="project" value="UniProtKB-KW"/>
</dbReference>
<organism evidence="7 8">
    <name type="scientific">Albidovulum aquaemixtae</name>
    <dbReference type="NCBI Taxonomy" id="1542388"/>
    <lineage>
        <taxon>Bacteria</taxon>
        <taxon>Pseudomonadati</taxon>
        <taxon>Pseudomonadota</taxon>
        <taxon>Alphaproteobacteria</taxon>
        <taxon>Rhodobacterales</taxon>
        <taxon>Paracoccaceae</taxon>
        <taxon>Albidovulum</taxon>
    </lineage>
</organism>